<evidence type="ECO:0000256" key="9">
    <source>
        <dbReference type="ARBA" id="ARBA00038059"/>
    </source>
</evidence>
<evidence type="ECO:0000256" key="11">
    <source>
        <dbReference type="ARBA" id="ARBA00041982"/>
    </source>
</evidence>
<dbReference type="Pfam" id="PF11779">
    <property type="entry name" value="SPT_ssu-like"/>
    <property type="match status" value="1"/>
</dbReference>
<keyword evidence="7" id="KW-0443">Lipid metabolism</keyword>
<dbReference type="PANTHER" id="PTHR28612">
    <property type="entry name" value="SERINE PALMITOYLTRANSFERASE SMALL SUBUNIT B"/>
    <property type="match status" value="1"/>
</dbReference>
<comment type="subunit">
    <text evidence="14">Component of the serine palmitoyltransferase (SPT) complex, which is composed of SPTLC1, SPTLC2 or SPTLC3 and SPTSSA or SPTSSB. The heterodimer consisting of SPTLC1 and SPTLC2/SPTLC3 forms the catalytic core of the enzyme, while SPTSSA or SPTSSB subunits determine substrate specificity. SPT also interacts with ORMDL proteins, especially ORMDL3, which negatively regulate SPT activity in the presence of ceramides.</text>
</comment>
<evidence type="ECO:0000256" key="10">
    <source>
        <dbReference type="ARBA" id="ARBA00041140"/>
    </source>
</evidence>
<dbReference type="AlphaFoldDB" id="A0AAW1CL79"/>
<reference evidence="15 16" key="1">
    <citation type="submission" date="2022-12" db="EMBL/GenBank/DDBJ databases">
        <title>Chromosome-level genome assembly of true bugs.</title>
        <authorList>
            <person name="Ma L."/>
            <person name="Li H."/>
        </authorList>
    </citation>
    <scope>NUCLEOTIDE SEQUENCE [LARGE SCALE GENOMIC DNA]</scope>
    <source>
        <strain evidence="15">Lab_2022b</strain>
    </source>
</reference>
<evidence type="ECO:0000256" key="1">
    <source>
        <dbReference type="ARBA" id="ARBA00004477"/>
    </source>
</evidence>
<keyword evidence="6" id="KW-1133">Transmembrane helix</keyword>
<evidence type="ECO:0000256" key="13">
    <source>
        <dbReference type="ARBA" id="ARBA00045772"/>
    </source>
</evidence>
<comment type="caution">
    <text evidence="15">The sequence shown here is derived from an EMBL/GenBank/DDBJ whole genome shotgun (WGS) entry which is preliminary data.</text>
</comment>
<keyword evidence="8" id="KW-0472">Membrane</keyword>
<keyword evidence="3" id="KW-0812">Transmembrane</keyword>
<dbReference type="PANTHER" id="PTHR28612:SF1">
    <property type="entry name" value="SERINE PALMITOYLTRANSFERASE SMALL SUBUNIT B"/>
    <property type="match status" value="1"/>
</dbReference>
<evidence type="ECO:0000256" key="14">
    <source>
        <dbReference type="ARBA" id="ARBA00046416"/>
    </source>
</evidence>
<evidence type="ECO:0000256" key="7">
    <source>
        <dbReference type="ARBA" id="ARBA00023098"/>
    </source>
</evidence>
<dbReference type="GO" id="GO:0005789">
    <property type="term" value="C:endoplasmic reticulum membrane"/>
    <property type="evidence" value="ECO:0007669"/>
    <property type="project" value="UniProtKB-SubCell"/>
</dbReference>
<dbReference type="EMBL" id="JAPXFL010000014">
    <property type="protein sequence ID" value="KAK9497568.1"/>
    <property type="molecule type" value="Genomic_DNA"/>
</dbReference>
<comment type="pathway">
    <text evidence="2">Lipid metabolism.</text>
</comment>
<accession>A0AAW1CL79</accession>
<evidence type="ECO:0000256" key="8">
    <source>
        <dbReference type="ARBA" id="ARBA00023136"/>
    </source>
</evidence>
<comment type="similarity">
    <text evidence="9">Belongs to the SPTSS family. SPTSSB subfamily.</text>
</comment>
<keyword evidence="5" id="KW-0746">Sphingolipid metabolism</keyword>
<name>A0AAW1CL79_9HEMI</name>
<evidence type="ECO:0000313" key="15">
    <source>
        <dbReference type="EMBL" id="KAK9497568.1"/>
    </source>
</evidence>
<evidence type="ECO:0000256" key="4">
    <source>
        <dbReference type="ARBA" id="ARBA00022824"/>
    </source>
</evidence>
<proteinExistence type="inferred from homology"/>
<keyword evidence="16" id="KW-1185">Reference proteome</keyword>
<evidence type="ECO:0000256" key="2">
    <source>
        <dbReference type="ARBA" id="ARBA00005189"/>
    </source>
</evidence>
<dbReference type="Proteomes" id="UP001461498">
    <property type="component" value="Unassembled WGS sequence"/>
</dbReference>
<evidence type="ECO:0000313" key="16">
    <source>
        <dbReference type="Proteomes" id="UP001461498"/>
    </source>
</evidence>
<dbReference type="GO" id="GO:0006665">
    <property type="term" value="P:sphingolipid metabolic process"/>
    <property type="evidence" value="ECO:0007669"/>
    <property type="project" value="UniProtKB-KW"/>
</dbReference>
<evidence type="ECO:0000256" key="5">
    <source>
        <dbReference type="ARBA" id="ARBA00022919"/>
    </source>
</evidence>
<evidence type="ECO:0000256" key="3">
    <source>
        <dbReference type="ARBA" id="ARBA00022692"/>
    </source>
</evidence>
<organism evidence="15 16">
    <name type="scientific">Rhynocoris fuscipes</name>
    <dbReference type="NCBI Taxonomy" id="488301"/>
    <lineage>
        <taxon>Eukaryota</taxon>
        <taxon>Metazoa</taxon>
        <taxon>Ecdysozoa</taxon>
        <taxon>Arthropoda</taxon>
        <taxon>Hexapoda</taxon>
        <taxon>Insecta</taxon>
        <taxon>Pterygota</taxon>
        <taxon>Neoptera</taxon>
        <taxon>Paraneoptera</taxon>
        <taxon>Hemiptera</taxon>
        <taxon>Heteroptera</taxon>
        <taxon>Panheteroptera</taxon>
        <taxon>Cimicomorpha</taxon>
        <taxon>Reduviidae</taxon>
        <taxon>Harpactorinae</taxon>
        <taxon>Harpactorini</taxon>
        <taxon>Rhynocoris</taxon>
    </lineage>
</organism>
<evidence type="ECO:0000256" key="6">
    <source>
        <dbReference type="ARBA" id="ARBA00022989"/>
    </source>
</evidence>
<comment type="function">
    <text evidence="13">Component of the serine palmitoyltransferase multisubunit enzyme (SPT) that catalyzes the initial and rate-limiting step in sphingolipid biosynthesis by condensing L-serine and activated acyl-CoA (most commonly palmitoyl-CoA) to form long-chain bases. The SPT complex is composed of SPTLC1, SPTLC2 or SPTLC3 and SPTSSA or SPTSSB. Within this complex, the heterodimer consisting of SPTLC1 and SPTLC2/SPTLC3 forms the catalytic core. Within the SPT complex, SPTSSB stimulates the catalytic activity and plays a role in substrate specificity. SPT complexes with this subunit showing a preference for longer acyl-CoAs. The SPTLC1-SPTLC2-SPTSSB complex shows a strong preference for C18-CoA substrate, while the SPTLC1-SPTLC3-SPTSSB isozyme displays an ability to use a broader range of acyl-CoAs, without apparent preference.</text>
</comment>
<evidence type="ECO:0000256" key="12">
    <source>
        <dbReference type="ARBA" id="ARBA00042334"/>
    </source>
</evidence>
<dbReference type="InterPro" id="IPR024512">
    <property type="entry name" value="Ser_palmitoyltrfase_ssu-like"/>
</dbReference>
<sequence>MISKLRSTLLHWYTQYELITCVSMLEPWEKMLLHSTTIAVVSLITYSSIVYLPQYTASLWEKCKALSHDTTNLNKLQINFDL</sequence>
<protein>
    <recommendedName>
        <fullName evidence="10">Serine palmitoyltransferase small subunit B</fullName>
    </recommendedName>
    <alternativeName>
        <fullName evidence="12">Protein ADMP</fullName>
    </alternativeName>
    <alternativeName>
        <fullName evidence="11">Small subunit of serine palmitoyltransferase B</fullName>
    </alternativeName>
</protein>
<comment type="subcellular location">
    <subcellularLocation>
        <location evidence="1">Endoplasmic reticulum membrane</location>
        <topology evidence="1">Multi-pass membrane protein</topology>
    </subcellularLocation>
</comment>
<keyword evidence="4" id="KW-0256">Endoplasmic reticulum</keyword>
<gene>
    <name evidence="15" type="ORF">O3M35_004267</name>
</gene>